<organism evidence="5 6">
    <name type="scientific">Eleusine coracana subsp. coracana</name>
    <dbReference type="NCBI Taxonomy" id="191504"/>
    <lineage>
        <taxon>Eukaryota</taxon>
        <taxon>Viridiplantae</taxon>
        <taxon>Streptophyta</taxon>
        <taxon>Embryophyta</taxon>
        <taxon>Tracheophyta</taxon>
        <taxon>Spermatophyta</taxon>
        <taxon>Magnoliopsida</taxon>
        <taxon>Liliopsida</taxon>
        <taxon>Poales</taxon>
        <taxon>Poaceae</taxon>
        <taxon>PACMAD clade</taxon>
        <taxon>Chloridoideae</taxon>
        <taxon>Cynodonteae</taxon>
        <taxon>Eleusininae</taxon>
        <taxon>Eleusine</taxon>
    </lineage>
</organism>
<feature type="domain" description="FAM91 N-terminal" evidence="3">
    <location>
        <begin position="151"/>
        <end position="233"/>
    </location>
</feature>
<evidence type="ECO:0000259" key="4">
    <source>
        <dbReference type="Pfam" id="PF14648"/>
    </source>
</evidence>
<feature type="domain" description="FAM91 N-terminal" evidence="3">
    <location>
        <begin position="18"/>
        <end position="147"/>
    </location>
</feature>
<name>A0AAV5DV84_ELECO</name>
<sequence length="760" mass="83898">MQRQMAATVEEQMMVKAIREESAWEALPKRIQAAVVTKEDWHRRIEDYCIRKRLPWNTCFARSVCKEGEYYEDMMRYLRKNLALYPYHLADHICRVMRISPFKYYCDVLFEAMKNEQPYDSIPNFSAADALRITGVGRNEFIDIMNGADQRRGLVYFDVPVYPEDRFRVSRLEGFVSNKDQSYEDPIEELLYAVFVVSSENATVAELAATLQADLYQLQAAASFACRLGWAVKLLDADSVLRYSSSSALPSNLLSDYDDGLRTSLKSHAVTLYEAGKLGDSCIGDLCKDLASLEGKKFEGVLQEFANHAFSLRCFLECLLSGGTSYNETSDKLSEANSQECSFHEASDIPSADESIRNGVDNVDESNESSLRITESCDVSNQDGLSQQGHQMDDSDAAEGTSSPSTILSEKKKSILEDDFDNVQSTEMGGSTVIPSSAGLVHFGPPSYSSMTPWMKLALYTSGCCGPISAVFMKGQRLRLLPEPLTNCEKALIWSWDQSVVGGSGSQFEGNLVKGTLLLDYLNSVTKYSALIVQPLSIKDLDETGNIITMDIPLPLKNADGSIASTVAGTNLPEKQVSNLILLLEGLSSKVELSTIGYLRLIRLYRLRELCTEYQATGPTARLFNQRGVSKNNSPRKLVNIASGRWSPFHDPSTPANGGPARRQKCFTEVLSFDGNILRSYALTPVYEAATRSVTEEQPSTSPVAKPDQEDANTNDVALPGVNMIFDGAELHPFDIVACLQARQPLSLISEASAGSLAMK</sequence>
<feature type="compositionally biased region" description="Polar residues" evidence="2">
    <location>
        <begin position="368"/>
        <end position="390"/>
    </location>
</feature>
<proteinExistence type="inferred from homology"/>
<feature type="region of interest" description="Disordered" evidence="2">
    <location>
        <begin position="692"/>
        <end position="716"/>
    </location>
</feature>
<dbReference type="PANTHER" id="PTHR28441:SF1">
    <property type="entry name" value="OS05G0355133 PROTEIN"/>
    <property type="match status" value="1"/>
</dbReference>
<reference evidence="5" key="2">
    <citation type="submission" date="2021-12" db="EMBL/GenBank/DDBJ databases">
        <title>Resequencing data analysis of finger millet.</title>
        <authorList>
            <person name="Hatakeyama M."/>
            <person name="Aluri S."/>
            <person name="Balachadran M.T."/>
            <person name="Sivarajan S.R."/>
            <person name="Poveda L."/>
            <person name="Shimizu-Inatsugi R."/>
            <person name="Schlapbach R."/>
            <person name="Sreeman S.M."/>
            <person name="Shimizu K.K."/>
        </authorList>
    </citation>
    <scope>NUCLEOTIDE SEQUENCE</scope>
</reference>
<evidence type="ECO:0000313" key="6">
    <source>
        <dbReference type="Proteomes" id="UP001054889"/>
    </source>
</evidence>
<reference evidence="5" key="1">
    <citation type="journal article" date="2018" name="DNA Res.">
        <title>Multiple hybrid de novo genome assembly of finger millet, an orphan allotetraploid crop.</title>
        <authorList>
            <person name="Hatakeyama M."/>
            <person name="Aluri S."/>
            <person name="Balachadran M.T."/>
            <person name="Sivarajan S.R."/>
            <person name="Patrignani A."/>
            <person name="Gruter S."/>
            <person name="Poveda L."/>
            <person name="Shimizu-Inatsugi R."/>
            <person name="Baeten J."/>
            <person name="Francoijs K.J."/>
            <person name="Nataraja K.N."/>
            <person name="Reddy Y.A.N."/>
            <person name="Phadnis S."/>
            <person name="Ravikumar R.L."/>
            <person name="Schlapbach R."/>
            <person name="Sreeman S.M."/>
            <person name="Shimizu K.K."/>
        </authorList>
    </citation>
    <scope>NUCLEOTIDE SEQUENCE</scope>
</reference>
<gene>
    <name evidence="5" type="primary">gb00914</name>
    <name evidence="5" type="ORF">PR202_gb00914</name>
</gene>
<evidence type="ECO:0000256" key="1">
    <source>
        <dbReference type="ARBA" id="ARBA00010319"/>
    </source>
</evidence>
<dbReference type="AlphaFoldDB" id="A0AAV5DV84"/>
<dbReference type="Pfam" id="PF14648">
    <property type="entry name" value="FAM91_C"/>
    <property type="match status" value="2"/>
</dbReference>
<comment type="caution">
    <text evidence="5">The sequence shown here is derived from an EMBL/GenBank/DDBJ whole genome shotgun (WGS) entry which is preliminary data.</text>
</comment>
<dbReference type="Proteomes" id="UP001054889">
    <property type="component" value="Unassembled WGS sequence"/>
</dbReference>
<dbReference type="InterPro" id="IPR028091">
    <property type="entry name" value="FAM91_N_dom"/>
</dbReference>
<feature type="domain" description="FAM91 C-terminal" evidence="4">
    <location>
        <begin position="261"/>
        <end position="321"/>
    </location>
</feature>
<feature type="compositionally biased region" description="Polar residues" evidence="2">
    <location>
        <begin position="692"/>
        <end position="703"/>
    </location>
</feature>
<feature type="domain" description="FAM91 C-terminal" evidence="4">
    <location>
        <begin position="437"/>
        <end position="632"/>
    </location>
</feature>
<dbReference type="PANTHER" id="PTHR28441">
    <property type="entry name" value="PROTEIN FAM91A1"/>
    <property type="match status" value="1"/>
</dbReference>
<evidence type="ECO:0008006" key="7">
    <source>
        <dbReference type="Google" id="ProtNLM"/>
    </source>
</evidence>
<comment type="similarity">
    <text evidence="1">Belongs to the FAM91 family.</text>
</comment>
<keyword evidence="6" id="KW-1185">Reference proteome</keyword>
<evidence type="ECO:0000313" key="5">
    <source>
        <dbReference type="EMBL" id="GJN14130.1"/>
    </source>
</evidence>
<accession>A0AAV5DV84</accession>
<dbReference type="InterPro" id="IPR039199">
    <property type="entry name" value="FAM91"/>
</dbReference>
<feature type="region of interest" description="Disordered" evidence="2">
    <location>
        <begin position="337"/>
        <end position="411"/>
    </location>
</feature>
<dbReference type="EMBL" id="BQKI01000071">
    <property type="protein sequence ID" value="GJN14130.1"/>
    <property type="molecule type" value="Genomic_DNA"/>
</dbReference>
<protein>
    <recommendedName>
        <fullName evidence="7">FAM91A1-like protein</fullName>
    </recommendedName>
</protein>
<dbReference type="InterPro" id="IPR028097">
    <property type="entry name" value="FAM91_C_dom"/>
</dbReference>
<evidence type="ECO:0000259" key="3">
    <source>
        <dbReference type="Pfam" id="PF14647"/>
    </source>
</evidence>
<dbReference type="Pfam" id="PF14647">
    <property type="entry name" value="FAM91_N"/>
    <property type="match status" value="2"/>
</dbReference>
<evidence type="ECO:0000256" key="2">
    <source>
        <dbReference type="SAM" id="MobiDB-lite"/>
    </source>
</evidence>